<dbReference type="Pfam" id="PF04564">
    <property type="entry name" value="U-box"/>
    <property type="match status" value="1"/>
</dbReference>
<dbReference type="GO" id="GO:0061630">
    <property type="term" value="F:ubiquitin protein ligase activity"/>
    <property type="evidence" value="ECO:0007669"/>
    <property type="project" value="UniProtKB-EC"/>
</dbReference>
<accession>A0A8T0H0S4</accession>
<dbReference type="InterPro" id="IPR003613">
    <property type="entry name" value="Ubox_domain"/>
</dbReference>
<reference evidence="7" key="1">
    <citation type="submission" date="2020-06" db="EMBL/GenBank/DDBJ databases">
        <title>WGS assembly of Ceratodon purpureus strain R40.</title>
        <authorList>
            <person name="Carey S.B."/>
            <person name="Jenkins J."/>
            <person name="Shu S."/>
            <person name="Lovell J.T."/>
            <person name="Sreedasyam A."/>
            <person name="Maumus F."/>
            <person name="Tiley G.P."/>
            <person name="Fernandez-Pozo N."/>
            <person name="Barry K."/>
            <person name="Chen C."/>
            <person name="Wang M."/>
            <person name="Lipzen A."/>
            <person name="Daum C."/>
            <person name="Saski C.A."/>
            <person name="Payton A.C."/>
            <person name="Mcbreen J.C."/>
            <person name="Conrad R.E."/>
            <person name="Kollar L.M."/>
            <person name="Olsson S."/>
            <person name="Huttunen S."/>
            <person name="Landis J.B."/>
            <person name="Wickett N.J."/>
            <person name="Johnson M.G."/>
            <person name="Rensing S.A."/>
            <person name="Grimwood J."/>
            <person name="Schmutz J."/>
            <person name="Mcdaniel S.F."/>
        </authorList>
    </citation>
    <scope>NUCLEOTIDE SEQUENCE</scope>
    <source>
        <strain evidence="7">R40</strain>
    </source>
</reference>
<dbReference type="InterPro" id="IPR058678">
    <property type="entry name" value="ARM_PUB"/>
</dbReference>
<evidence type="ECO:0000259" key="6">
    <source>
        <dbReference type="PROSITE" id="PS51698"/>
    </source>
</evidence>
<gene>
    <name evidence="7" type="ORF">KC19_8G194800</name>
</gene>
<keyword evidence="5" id="KW-0833">Ubl conjugation pathway</keyword>
<dbReference type="InterPro" id="IPR013083">
    <property type="entry name" value="Znf_RING/FYVE/PHD"/>
</dbReference>
<name>A0A8T0H0S4_CERPU</name>
<dbReference type="FunFam" id="3.30.40.10:FF:000442">
    <property type="entry name" value="RING-type E3 ubiquitin transferase"/>
    <property type="match status" value="1"/>
</dbReference>
<evidence type="ECO:0000313" key="8">
    <source>
        <dbReference type="Proteomes" id="UP000822688"/>
    </source>
</evidence>
<evidence type="ECO:0000256" key="1">
    <source>
        <dbReference type="ARBA" id="ARBA00000900"/>
    </source>
</evidence>
<dbReference type="Pfam" id="PF25598">
    <property type="entry name" value="ARM_PUB"/>
    <property type="match status" value="1"/>
</dbReference>
<dbReference type="SMART" id="SM00504">
    <property type="entry name" value="Ubox"/>
    <property type="match status" value="1"/>
</dbReference>
<dbReference type="PANTHER" id="PTHR22849">
    <property type="entry name" value="WDSAM1 PROTEIN"/>
    <property type="match status" value="1"/>
</dbReference>
<dbReference type="Gene3D" id="1.25.10.10">
    <property type="entry name" value="Leucine-rich Repeat Variant"/>
    <property type="match status" value="1"/>
</dbReference>
<evidence type="ECO:0000256" key="5">
    <source>
        <dbReference type="ARBA" id="ARBA00022786"/>
    </source>
</evidence>
<dbReference type="AlphaFoldDB" id="A0A8T0H0S4"/>
<dbReference type="SUPFAM" id="SSF57850">
    <property type="entry name" value="RING/U-box"/>
    <property type="match status" value="1"/>
</dbReference>
<dbReference type="SUPFAM" id="SSF48371">
    <property type="entry name" value="ARM repeat"/>
    <property type="match status" value="1"/>
</dbReference>
<comment type="caution">
    <text evidence="7">The sequence shown here is derived from an EMBL/GenBank/DDBJ whole genome shotgun (WGS) entry which is preliminary data.</text>
</comment>
<dbReference type="Gene3D" id="3.30.40.10">
    <property type="entry name" value="Zinc/RING finger domain, C3HC4 (zinc finger)"/>
    <property type="match status" value="1"/>
</dbReference>
<keyword evidence="8" id="KW-1185">Reference proteome</keyword>
<dbReference type="GO" id="GO:0016567">
    <property type="term" value="P:protein ubiquitination"/>
    <property type="evidence" value="ECO:0007669"/>
    <property type="project" value="InterPro"/>
</dbReference>
<protein>
    <recommendedName>
        <fullName evidence="3">RING-type E3 ubiquitin transferase</fullName>
        <ecNumber evidence="3">2.3.2.27</ecNumber>
    </recommendedName>
</protein>
<dbReference type="Proteomes" id="UP000822688">
    <property type="component" value="Chromosome 8"/>
</dbReference>
<comment type="pathway">
    <text evidence="2">Protein modification; protein ubiquitination.</text>
</comment>
<sequence length="422" mass="45351">MAMRRRGVGDVGACSVPVLFKCPISLELMKDPVTLCTGQTYERWSIGAWLEGGNTTCPATMLQLESLEVVPNHTLRRLIQEWCRRSRGVGDAYPCHGAVKSPVDSERVAALMQEIAGSSGARLGALKELRSIVRDASGERSAQRCVRDAGGVGVITELLASFQESSCGDSKGLLEVCEEAVAVLLALVPVCDHEHLRLGLVGCGGVVVASVTSVMCVGSLDSRINVATILSVLATAVDLHFHNGVKVFASLGKLLREDLYPKAVKVSLRVLLALCKHRRNRTIAVEAGVVPVLIELLPELQKANAERALCLLDLMCAMAEGRAAVMDHDLAMAVFVSHFHTISVAATEYIVSILWLLCQAAPASLAAAQQAGVFAPLLLLLQMECAPKTRHKCGELLKLVKVTGWKEISCDPHFFLPFITTV</sequence>
<dbReference type="CDD" id="cd16664">
    <property type="entry name" value="RING-Ubox_PUB"/>
    <property type="match status" value="1"/>
</dbReference>
<evidence type="ECO:0000256" key="3">
    <source>
        <dbReference type="ARBA" id="ARBA00012483"/>
    </source>
</evidence>
<evidence type="ECO:0000256" key="4">
    <source>
        <dbReference type="ARBA" id="ARBA00022679"/>
    </source>
</evidence>
<keyword evidence="4" id="KW-0808">Transferase</keyword>
<dbReference type="InterPro" id="IPR045210">
    <property type="entry name" value="RING-Ubox_PUB"/>
</dbReference>
<dbReference type="PROSITE" id="PS51698">
    <property type="entry name" value="U_BOX"/>
    <property type="match status" value="1"/>
</dbReference>
<dbReference type="PANTHER" id="PTHR22849:SF164">
    <property type="entry name" value="U-BOX DOMAIN-CONTAINING PROTEIN"/>
    <property type="match status" value="1"/>
</dbReference>
<feature type="domain" description="U-box" evidence="6">
    <location>
        <begin position="15"/>
        <end position="89"/>
    </location>
</feature>
<proteinExistence type="predicted"/>
<comment type="catalytic activity">
    <reaction evidence="1">
        <text>S-ubiquitinyl-[E2 ubiquitin-conjugating enzyme]-L-cysteine + [acceptor protein]-L-lysine = [E2 ubiquitin-conjugating enzyme]-L-cysteine + N(6)-ubiquitinyl-[acceptor protein]-L-lysine.</text>
        <dbReference type="EC" id="2.3.2.27"/>
    </reaction>
</comment>
<organism evidence="7 8">
    <name type="scientific">Ceratodon purpureus</name>
    <name type="common">Fire moss</name>
    <name type="synonym">Dicranum purpureum</name>
    <dbReference type="NCBI Taxonomy" id="3225"/>
    <lineage>
        <taxon>Eukaryota</taxon>
        <taxon>Viridiplantae</taxon>
        <taxon>Streptophyta</taxon>
        <taxon>Embryophyta</taxon>
        <taxon>Bryophyta</taxon>
        <taxon>Bryophytina</taxon>
        <taxon>Bryopsida</taxon>
        <taxon>Dicranidae</taxon>
        <taxon>Pseudoditrichales</taxon>
        <taxon>Ditrichaceae</taxon>
        <taxon>Ceratodon</taxon>
    </lineage>
</organism>
<dbReference type="InterPro" id="IPR016024">
    <property type="entry name" value="ARM-type_fold"/>
</dbReference>
<dbReference type="EC" id="2.3.2.27" evidence="3"/>
<dbReference type="InterPro" id="IPR045185">
    <property type="entry name" value="PUB22/23/24-like"/>
</dbReference>
<evidence type="ECO:0000313" key="7">
    <source>
        <dbReference type="EMBL" id="KAG0565496.1"/>
    </source>
</evidence>
<dbReference type="EMBL" id="CM026429">
    <property type="protein sequence ID" value="KAG0565496.1"/>
    <property type="molecule type" value="Genomic_DNA"/>
</dbReference>
<evidence type="ECO:0000256" key="2">
    <source>
        <dbReference type="ARBA" id="ARBA00004906"/>
    </source>
</evidence>
<dbReference type="InterPro" id="IPR011989">
    <property type="entry name" value="ARM-like"/>
</dbReference>